<protein>
    <submittedName>
        <fullName evidence="1">5581_t:CDS:1</fullName>
    </submittedName>
</protein>
<organism evidence="1 2">
    <name type="scientific">Scutellospora calospora</name>
    <dbReference type="NCBI Taxonomy" id="85575"/>
    <lineage>
        <taxon>Eukaryota</taxon>
        <taxon>Fungi</taxon>
        <taxon>Fungi incertae sedis</taxon>
        <taxon>Mucoromycota</taxon>
        <taxon>Glomeromycotina</taxon>
        <taxon>Glomeromycetes</taxon>
        <taxon>Diversisporales</taxon>
        <taxon>Gigasporaceae</taxon>
        <taxon>Scutellospora</taxon>
    </lineage>
</organism>
<feature type="non-terminal residue" evidence="1">
    <location>
        <position position="1"/>
    </location>
</feature>
<sequence>HREIIKDKAFFTIVTVNAAIFFSEITAPFQVLTSSNCSEAQISYLNCTSNAVSFTRCSDQSSVEWYYVFNIVRNLCYLIIKPGLLYLAYIRCTVVVTEFRSFGSSLFHHGIVLLRSLELLTWFIVSILDLAYCQGSYCDSMCKYIPTTFYINDIMSTIFRSYYIFMESIFYRILFKDNNKNLFLEICLQKALFTFDILQLLAMCSYRIAGLIIKEGTPTYLYAEICSTALTIFVMTRFWHMITPLLKAQKIDGNANIAQEGNIANINLTQGENNINLIIAQGGNNVTNNEK</sequence>
<name>A0ACA9MSM3_9GLOM</name>
<dbReference type="Proteomes" id="UP000789860">
    <property type="component" value="Unassembled WGS sequence"/>
</dbReference>
<comment type="caution">
    <text evidence="1">The sequence shown here is derived from an EMBL/GenBank/DDBJ whole genome shotgun (WGS) entry which is preliminary data.</text>
</comment>
<accession>A0ACA9MSM3</accession>
<gene>
    <name evidence="1" type="ORF">SCALOS_LOCUS7119</name>
</gene>
<keyword evidence="2" id="KW-1185">Reference proteome</keyword>
<evidence type="ECO:0000313" key="2">
    <source>
        <dbReference type="Proteomes" id="UP000789860"/>
    </source>
</evidence>
<reference evidence="1" key="1">
    <citation type="submission" date="2021-06" db="EMBL/GenBank/DDBJ databases">
        <authorList>
            <person name="Kallberg Y."/>
            <person name="Tangrot J."/>
            <person name="Rosling A."/>
        </authorList>
    </citation>
    <scope>NUCLEOTIDE SEQUENCE</scope>
    <source>
        <strain evidence="1">AU212A</strain>
    </source>
</reference>
<proteinExistence type="predicted"/>
<dbReference type="EMBL" id="CAJVPM010015232">
    <property type="protein sequence ID" value="CAG8606508.1"/>
    <property type="molecule type" value="Genomic_DNA"/>
</dbReference>
<evidence type="ECO:0000313" key="1">
    <source>
        <dbReference type="EMBL" id="CAG8606508.1"/>
    </source>
</evidence>